<dbReference type="InterPro" id="IPR045596">
    <property type="entry name" value="DUF6459"/>
</dbReference>
<dbReference type="Pfam" id="PF20060">
    <property type="entry name" value="DUF6459"/>
    <property type="match status" value="1"/>
</dbReference>
<feature type="region of interest" description="Disordered" evidence="1">
    <location>
        <begin position="175"/>
        <end position="194"/>
    </location>
</feature>
<organism evidence="2 3">
    <name type="scientific">Actinomycetospora aurantiaca</name>
    <dbReference type="NCBI Taxonomy" id="3129233"/>
    <lineage>
        <taxon>Bacteria</taxon>
        <taxon>Bacillati</taxon>
        <taxon>Actinomycetota</taxon>
        <taxon>Actinomycetes</taxon>
        <taxon>Pseudonocardiales</taxon>
        <taxon>Pseudonocardiaceae</taxon>
        <taxon>Actinomycetospora</taxon>
    </lineage>
</organism>
<sequence length="218" mass="22534">MSVAVHEPGPAPLRGGSGAPAGVRPREGRACTAPRLARRMDRRPRPRLRPLHAVLADLAPTPPPEPPPAVGSTPAPDTRAWEAALEGARAQAGPLALRVLAAVAEVLDGRRPVEHLAGVCPAEVLDRVAAVVRAAVRRGGPGTRVRGLRLCPVVVPGPRPVLAVEVAAALCPVGPAGPARPAPTRGRSTAARPPRTRAVAARFELADTGWRLTELVVG</sequence>
<dbReference type="EMBL" id="JBBEGN010000005">
    <property type="protein sequence ID" value="MEJ2868846.1"/>
    <property type="molecule type" value="Genomic_DNA"/>
</dbReference>
<accession>A0ABU8MNE6</accession>
<evidence type="ECO:0000313" key="2">
    <source>
        <dbReference type="EMBL" id="MEJ2868846.1"/>
    </source>
</evidence>
<dbReference type="RefSeq" id="WP_337695409.1">
    <property type="nucleotide sequence ID" value="NZ_JBBEGN010000005.1"/>
</dbReference>
<feature type="region of interest" description="Disordered" evidence="1">
    <location>
        <begin position="57"/>
        <end position="76"/>
    </location>
</feature>
<gene>
    <name evidence="2" type="ORF">WCD74_13825</name>
</gene>
<protein>
    <submittedName>
        <fullName evidence="2">Rv3235 family protein</fullName>
    </submittedName>
</protein>
<reference evidence="2 3" key="1">
    <citation type="submission" date="2024-03" db="EMBL/GenBank/DDBJ databases">
        <title>Actinomycetospora sp. OC33-EN08, a novel actinomycete isolated from wild orchid (Aerides multiflora).</title>
        <authorList>
            <person name="Suriyachadkun C."/>
        </authorList>
    </citation>
    <scope>NUCLEOTIDE SEQUENCE [LARGE SCALE GENOMIC DNA]</scope>
    <source>
        <strain evidence="2 3">OC33-EN08</strain>
    </source>
</reference>
<comment type="caution">
    <text evidence="2">The sequence shown here is derived from an EMBL/GenBank/DDBJ whole genome shotgun (WGS) entry which is preliminary data.</text>
</comment>
<feature type="region of interest" description="Disordered" evidence="1">
    <location>
        <begin position="1"/>
        <end position="48"/>
    </location>
</feature>
<feature type="compositionally biased region" description="Basic residues" evidence="1">
    <location>
        <begin position="36"/>
        <end position="48"/>
    </location>
</feature>
<keyword evidence="3" id="KW-1185">Reference proteome</keyword>
<evidence type="ECO:0000256" key="1">
    <source>
        <dbReference type="SAM" id="MobiDB-lite"/>
    </source>
</evidence>
<evidence type="ECO:0000313" key="3">
    <source>
        <dbReference type="Proteomes" id="UP001385809"/>
    </source>
</evidence>
<feature type="compositionally biased region" description="Pro residues" evidence="1">
    <location>
        <begin position="60"/>
        <end position="69"/>
    </location>
</feature>
<name>A0ABU8MNE6_9PSEU</name>
<proteinExistence type="predicted"/>
<dbReference type="Proteomes" id="UP001385809">
    <property type="component" value="Unassembled WGS sequence"/>
</dbReference>